<evidence type="ECO:0000313" key="2">
    <source>
        <dbReference type="EMBL" id="TBU22371.1"/>
    </source>
</evidence>
<dbReference type="Proteomes" id="UP000292957">
    <property type="component" value="Unassembled WGS sequence"/>
</dbReference>
<gene>
    <name evidence="2" type="ORF">BD311DRAFT_770532</name>
</gene>
<sequence>MPKEPHRRPRWRDAILRKECTWVWRDDPEEAMVKKGYYVDFLLTAAAFLVVIDHLPVFG</sequence>
<keyword evidence="1" id="KW-1133">Transmembrane helix</keyword>
<reference evidence="2" key="1">
    <citation type="submission" date="2019-01" db="EMBL/GenBank/DDBJ databases">
        <title>Draft genome sequences of three monokaryotic isolates of the white-rot basidiomycete fungus Dichomitus squalens.</title>
        <authorList>
            <consortium name="DOE Joint Genome Institute"/>
            <person name="Lopez S.C."/>
            <person name="Andreopoulos B."/>
            <person name="Pangilinan J."/>
            <person name="Lipzen A."/>
            <person name="Riley R."/>
            <person name="Ahrendt S."/>
            <person name="Ng V."/>
            <person name="Barry K."/>
            <person name="Daum C."/>
            <person name="Grigoriev I.V."/>
            <person name="Hilden K.S."/>
            <person name="Makela M.R."/>
            <person name="de Vries R.P."/>
        </authorList>
    </citation>
    <scope>NUCLEOTIDE SEQUENCE [LARGE SCALE GENOMIC DNA]</scope>
    <source>
        <strain evidence="2">OM18370.1</strain>
    </source>
</reference>
<organism evidence="2">
    <name type="scientific">Dichomitus squalens</name>
    <dbReference type="NCBI Taxonomy" id="114155"/>
    <lineage>
        <taxon>Eukaryota</taxon>
        <taxon>Fungi</taxon>
        <taxon>Dikarya</taxon>
        <taxon>Basidiomycota</taxon>
        <taxon>Agaricomycotina</taxon>
        <taxon>Agaricomycetes</taxon>
        <taxon>Polyporales</taxon>
        <taxon>Polyporaceae</taxon>
        <taxon>Dichomitus</taxon>
    </lineage>
</organism>
<accession>A0A4Q9M9I9</accession>
<protein>
    <submittedName>
        <fullName evidence="2">Uncharacterized protein</fullName>
    </submittedName>
</protein>
<keyword evidence="1" id="KW-0812">Transmembrane</keyword>
<name>A0A4Q9M9I9_9APHY</name>
<feature type="transmembrane region" description="Helical" evidence="1">
    <location>
        <begin position="37"/>
        <end position="58"/>
    </location>
</feature>
<dbReference type="AlphaFoldDB" id="A0A4Q9M9I9"/>
<evidence type="ECO:0000256" key="1">
    <source>
        <dbReference type="SAM" id="Phobius"/>
    </source>
</evidence>
<dbReference type="EMBL" id="ML143545">
    <property type="protein sequence ID" value="TBU22371.1"/>
    <property type="molecule type" value="Genomic_DNA"/>
</dbReference>
<keyword evidence="1" id="KW-0472">Membrane</keyword>
<proteinExistence type="predicted"/>